<dbReference type="Gene3D" id="3.80.10.10">
    <property type="entry name" value="Ribonuclease Inhibitor"/>
    <property type="match status" value="2"/>
</dbReference>
<dbReference type="RefSeq" id="WP_003552449.1">
    <property type="nucleotide sequence ID" value="NZ_CABKOL010000106.1"/>
</dbReference>
<dbReference type="Pfam" id="PF13306">
    <property type="entry name" value="LRR_5"/>
    <property type="match status" value="1"/>
</dbReference>
<dbReference type="Gene3D" id="3.10.20.320">
    <property type="entry name" value="Putative peptidoglycan bound protein (lpxtg motif)"/>
    <property type="match status" value="1"/>
</dbReference>
<dbReference type="InterPro" id="IPR044081">
    <property type="entry name" value="DUF5776"/>
</dbReference>
<gene>
    <name evidence="8" type="ORF">GQR93_03910</name>
</gene>
<dbReference type="InterPro" id="IPR022038">
    <property type="entry name" value="Ig-like_bact"/>
</dbReference>
<dbReference type="AlphaFoldDB" id="A0A6P1E5N0"/>
<dbReference type="SMR" id="A0A6P1E5N0"/>
<feature type="domain" description="Ig-like" evidence="5">
    <location>
        <begin position="489"/>
        <end position="562"/>
    </location>
</feature>
<evidence type="ECO:0000256" key="3">
    <source>
        <dbReference type="SAM" id="SignalP"/>
    </source>
</evidence>
<dbReference type="EMBL" id="CP047121">
    <property type="protein sequence ID" value="QHB51420.1"/>
    <property type="molecule type" value="Genomic_DNA"/>
</dbReference>
<dbReference type="Pfam" id="PF07523">
    <property type="entry name" value="Big_3"/>
    <property type="match status" value="1"/>
</dbReference>
<evidence type="ECO:0000313" key="8">
    <source>
        <dbReference type="EMBL" id="QHB51420.1"/>
    </source>
</evidence>
<dbReference type="Proteomes" id="UP000465035">
    <property type="component" value="Chromosome"/>
</dbReference>
<protein>
    <submittedName>
        <fullName evidence="8">Leucine-rich repeat protein</fullName>
    </submittedName>
</protein>
<proteinExistence type="predicted"/>
<dbReference type="GeneID" id="69057498"/>
<dbReference type="InterPro" id="IPR009459">
    <property type="entry name" value="MucBP_dom"/>
</dbReference>
<accession>A0A6P1E5N0</accession>
<reference evidence="8 9" key="1">
    <citation type="submission" date="2019-12" db="EMBL/GenBank/DDBJ databases">
        <title>Lactobacillus hilgardii FLUB.</title>
        <authorList>
            <person name="Gustaw K."/>
        </authorList>
    </citation>
    <scope>NUCLEOTIDE SEQUENCE [LARGE SCALE GENOMIC DNA]</scope>
    <source>
        <strain evidence="8 9">FLUB</strain>
    </source>
</reference>
<evidence type="ECO:0000256" key="2">
    <source>
        <dbReference type="SAM" id="MobiDB-lite"/>
    </source>
</evidence>
<evidence type="ECO:0000259" key="4">
    <source>
        <dbReference type="Pfam" id="PF06458"/>
    </source>
</evidence>
<feature type="domain" description="DUF5776" evidence="7">
    <location>
        <begin position="967"/>
        <end position="1033"/>
    </location>
</feature>
<dbReference type="PANTHER" id="PTHR45661">
    <property type="entry name" value="SURFACE ANTIGEN"/>
    <property type="match status" value="1"/>
</dbReference>
<dbReference type="Gene3D" id="3.10.430.110">
    <property type="match status" value="2"/>
</dbReference>
<dbReference type="Gene3D" id="2.60.40.10">
    <property type="entry name" value="Immunoglobulins"/>
    <property type="match status" value="1"/>
</dbReference>
<evidence type="ECO:0000313" key="9">
    <source>
        <dbReference type="Proteomes" id="UP000465035"/>
    </source>
</evidence>
<feature type="chain" id="PRO_5039261361" evidence="3">
    <location>
        <begin position="22"/>
        <end position="1114"/>
    </location>
</feature>
<evidence type="ECO:0000259" key="5">
    <source>
        <dbReference type="Pfam" id="PF07523"/>
    </source>
</evidence>
<feature type="signal peptide" evidence="3">
    <location>
        <begin position="1"/>
        <end position="21"/>
    </location>
</feature>
<keyword evidence="1" id="KW-0677">Repeat</keyword>
<name>A0A6P1E5N0_LENHI</name>
<dbReference type="Pfam" id="PF17883">
    <property type="entry name" value="MBG"/>
    <property type="match status" value="2"/>
</dbReference>
<evidence type="ECO:0000259" key="6">
    <source>
        <dbReference type="Pfam" id="PF17883"/>
    </source>
</evidence>
<feature type="domain" description="MBG" evidence="6">
    <location>
        <begin position="660"/>
        <end position="750"/>
    </location>
</feature>
<dbReference type="Pfam" id="PF19087">
    <property type="entry name" value="DUF5776"/>
    <property type="match status" value="1"/>
</dbReference>
<dbReference type="InterPro" id="IPR041277">
    <property type="entry name" value="MBG_Lactobacillales"/>
</dbReference>
<feature type="compositionally biased region" description="Low complexity" evidence="2">
    <location>
        <begin position="827"/>
        <end position="875"/>
    </location>
</feature>
<dbReference type="PANTHER" id="PTHR45661:SF3">
    <property type="entry name" value="IG-LIKE DOMAIN-CONTAINING PROTEIN"/>
    <property type="match status" value="1"/>
</dbReference>
<organism evidence="8 9">
    <name type="scientific">Lentilactobacillus hilgardii</name>
    <name type="common">Lactobacillus hilgardii</name>
    <dbReference type="NCBI Taxonomy" id="1588"/>
    <lineage>
        <taxon>Bacteria</taxon>
        <taxon>Bacillati</taxon>
        <taxon>Bacillota</taxon>
        <taxon>Bacilli</taxon>
        <taxon>Lactobacillales</taxon>
        <taxon>Lactobacillaceae</taxon>
        <taxon>Lentilactobacillus</taxon>
    </lineage>
</organism>
<feature type="region of interest" description="Disordered" evidence="2">
    <location>
        <begin position="824"/>
        <end position="878"/>
    </location>
</feature>
<dbReference type="Pfam" id="PF06458">
    <property type="entry name" value="MucBP"/>
    <property type="match status" value="1"/>
</dbReference>
<dbReference type="SUPFAM" id="SSF52058">
    <property type="entry name" value="L domain-like"/>
    <property type="match status" value="1"/>
</dbReference>
<dbReference type="InterPro" id="IPR026906">
    <property type="entry name" value="LRR_5"/>
</dbReference>
<sequence length="1114" mass="120356">MKNFKLTAAALGLVLGLGASVNVDNGLFEQPARAETVSTAKTVQKTFSDQTNFDWTYNTDGTATLSGFNNGTVVSEPFEADIPDTITHDGQTYKVTSIAPYAFWQQNNLIKVVMPKYLTTIQDNAFIYHADLQQVDFSKATNLTTIGDQAFFSSGPTDGINLPDSVTTIGNSAFASSQAKSIHFPAKLETIGKQAFASWPGTDPITLPDSLTSLGDGAFIYSQIPSVTLPANLTRIGSQAFLHNPNLTKVVLNSKLTQIGSQAFLYDDNLSDVNWQDASSLETIGDNAFTFTGLKGSIAFPDALQTIGSQAFLGNKLTTVDFGQNLKTIGDAAFAYNAINNSLVIPASVQSIGSLAFFGNHLTQVGINGTPTVATDSFSYNRITKYAASNATISSGAVQHQTATAFDDSPTLSINSLFNVNFTGTTQSKIAISNLTNNVTYHQDSGTFTIPETTNQFEFDWTLTAANGQVYTGHYTVVHEIPDIRAFNSQIYVGSSWTAQDNFNGATINGKDLELGEGGIQYKVTNAANNEPVDTVDTSKAGKFNVTYFYGTSAQRTVTVDVLPQANLIYTLSGDQEGTYTGNAQSLDLGKYSLNLSNGESYTLKAGDIAVKEGNLTGAGTYQIVLTSQGLDNLKKDVGAGANLTGSSSATFTITPKTVTPTLTGNEAVAYDGNAHKPTAGHYTISLDNGEDYSLKDSDIQIVNQPDGVTQSGTYDVTLSQSGKNDIQKQIGANYQLANVDTKAVFTINKAADAKPVTVKYVDESGKEIHKPQIITGKVGEAYDTTTKTYQISIDGYTLNQAKLPTNEKGKLSDKEQTVTYVYTKNTTPSTPSGDTGTATPTPGSGSESGSSSSSSSTSSSSDSALESSTPSTSTQQKPLLIAKKGAAVYSLKKIGLYSSKNFSDKARKTWYVSKPRIYRPMFVVTGYTRSSTGKLRYKVRDVNHLTKNRNKTGYITANWQYVRPVYYAAKHTTFTVINPRGVNAYRKVNLTGKVTNYKQGTVLKVKGITHHNLTTRYILSNGQYITGNRKLVQMGRHKQVKTVRAKGAINRHRDVNLSYRSQHYSKKQQKVFKVYGFDYSRGNSVTKHGTLRYRVAGGYITGNAKYVRIIDSK</sequence>
<feature type="domain" description="MucBP" evidence="4">
    <location>
        <begin position="756"/>
        <end position="824"/>
    </location>
</feature>
<feature type="domain" description="MBG" evidence="6">
    <location>
        <begin position="569"/>
        <end position="656"/>
    </location>
</feature>
<dbReference type="InterPro" id="IPR032675">
    <property type="entry name" value="LRR_dom_sf"/>
</dbReference>
<dbReference type="InterPro" id="IPR053139">
    <property type="entry name" value="Surface_bspA-like"/>
</dbReference>
<evidence type="ECO:0000259" key="7">
    <source>
        <dbReference type="Pfam" id="PF19087"/>
    </source>
</evidence>
<dbReference type="InterPro" id="IPR013783">
    <property type="entry name" value="Ig-like_fold"/>
</dbReference>
<evidence type="ECO:0000256" key="1">
    <source>
        <dbReference type="ARBA" id="ARBA00022737"/>
    </source>
</evidence>
<keyword evidence="3" id="KW-0732">Signal</keyword>